<name>A0AAW1GTN9_SAPOF</name>
<gene>
    <name evidence="1" type="ORF">RND81_14G169700</name>
</gene>
<evidence type="ECO:0000313" key="1">
    <source>
        <dbReference type="EMBL" id="KAK9666223.1"/>
    </source>
</evidence>
<dbReference type="AlphaFoldDB" id="A0AAW1GTN9"/>
<comment type="caution">
    <text evidence="1">The sequence shown here is derived from an EMBL/GenBank/DDBJ whole genome shotgun (WGS) entry which is preliminary data.</text>
</comment>
<evidence type="ECO:0000313" key="2">
    <source>
        <dbReference type="Proteomes" id="UP001443914"/>
    </source>
</evidence>
<organism evidence="1 2">
    <name type="scientific">Saponaria officinalis</name>
    <name type="common">Common soapwort</name>
    <name type="synonym">Lychnis saponaria</name>
    <dbReference type="NCBI Taxonomy" id="3572"/>
    <lineage>
        <taxon>Eukaryota</taxon>
        <taxon>Viridiplantae</taxon>
        <taxon>Streptophyta</taxon>
        <taxon>Embryophyta</taxon>
        <taxon>Tracheophyta</taxon>
        <taxon>Spermatophyta</taxon>
        <taxon>Magnoliopsida</taxon>
        <taxon>eudicotyledons</taxon>
        <taxon>Gunneridae</taxon>
        <taxon>Pentapetalae</taxon>
        <taxon>Caryophyllales</taxon>
        <taxon>Caryophyllaceae</taxon>
        <taxon>Caryophylleae</taxon>
        <taxon>Saponaria</taxon>
    </lineage>
</organism>
<dbReference type="SUPFAM" id="SSF56219">
    <property type="entry name" value="DNase I-like"/>
    <property type="match status" value="1"/>
</dbReference>
<accession>A0AAW1GTN9</accession>
<dbReference type="EMBL" id="JBDFQZ010000014">
    <property type="protein sequence ID" value="KAK9666223.1"/>
    <property type="molecule type" value="Genomic_DNA"/>
</dbReference>
<evidence type="ECO:0008006" key="3">
    <source>
        <dbReference type="Google" id="ProtNLM"/>
    </source>
</evidence>
<protein>
    <recommendedName>
        <fullName evidence="3">Reverse transcriptase</fullName>
    </recommendedName>
</protein>
<dbReference type="InterPro" id="IPR036691">
    <property type="entry name" value="Endo/exonu/phosph_ase_sf"/>
</dbReference>
<reference evidence="1" key="1">
    <citation type="submission" date="2024-03" db="EMBL/GenBank/DDBJ databases">
        <title>WGS assembly of Saponaria officinalis var. Norfolk2.</title>
        <authorList>
            <person name="Jenkins J."/>
            <person name="Shu S."/>
            <person name="Grimwood J."/>
            <person name="Barry K."/>
            <person name="Goodstein D."/>
            <person name="Schmutz J."/>
            <person name="Leebens-Mack J."/>
            <person name="Osbourn A."/>
        </authorList>
    </citation>
    <scope>NUCLEOTIDE SEQUENCE [LARGE SCALE GENOMIC DNA]</scope>
    <source>
        <strain evidence="1">JIC</strain>
    </source>
</reference>
<dbReference type="PANTHER" id="PTHR33710:SF71">
    <property type="entry name" value="ENDONUCLEASE_EXONUCLEASE_PHOSPHATASE DOMAIN-CONTAINING PROTEIN"/>
    <property type="match status" value="1"/>
</dbReference>
<sequence length="320" mass="37355">MKSPSEKEGGAEVANARCLRLTNCVDLPFSGNFFTWRKKKTSSENVFEILDRALASPNWISSYPNMQFVHHAFTSSDHCPISVKFHDQVHKKAPPFRFELMWTLRNDFSKIVKKCWQYQFQGSYMFCLSQKCKLLKQKAKNWNQSTFGNIFRQLLIAEKKLENIQSQLGSSHITVLEVAQLKWLKKRDALLDYKRIYWQQKTRVNKANFGDNNTKYFQNYATFRRNRNGIKQFINKNGACNIDQDLIQQEISNEFKLRFTKNQLCHFDKNEDFKSISGIITEEDNKFLTSKISEKGIKETVFSLAADKSPGPDGFPAEFF</sequence>
<proteinExistence type="predicted"/>
<keyword evidence="2" id="KW-1185">Reference proteome</keyword>
<dbReference type="PANTHER" id="PTHR33710">
    <property type="entry name" value="BNAC02G09200D PROTEIN"/>
    <property type="match status" value="1"/>
</dbReference>
<dbReference type="Proteomes" id="UP001443914">
    <property type="component" value="Unassembled WGS sequence"/>
</dbReference>